<sequence length="715" mass="78061">MKMNYKNILPFAALAAMMFSSCEDQIMDWTKDPSKGEVTVAELPLELAEKIERYDALKTYTDFTLGVGIGLDLYMNDETYRNIANANFDEVTVGYAMKHAAMVESDGSIDFDPVDAFITKTKEAGLSTFGHTLVWHQNQNAAYLNNLIAATIIPGQAGTNIISNGDFEAGTLDPWGGWGNGSTREVSASGGGLGGSGYAMVLTNPTAANLWSAQQLYTFDAPLEQGKEYNCSFWVKASSSAVIQVELQSANYSANYSGGIDVGTTWTQVNLTFTPTAADRTRFIFDFGQSAATFYIDDVVFMEAPTNMVSNGDFETATLDPWGGWGNGSSRAVSADGEGFDGAGYAMVLTNPTAANLWSAQQVYWFDQALEQDKEYNLSFMVKATSSAAIQIQLQSDDYSANYYGGISVGTSWSQVQLTVTPSTATRTKLVIDFGQTAASYYFDDIVFTAEGGGSGPTIIEKTDEEKAEIIGDAMESWIGGMVDHYKADIHAWDVVNEPMKGSGDVRDGSDDYTAGEEPDDYFSWPLYLGKDYAVMAFNLARQYGNIDDKLFINDYNLESSPAKLQGLIDYVTYIEAQGATVDGIGTQMHISTSTDKDLIKQMFQKLADSGKLIKISELDIVVGTASPTADQLAAQADMYQYVIDQYREIIPSAQQYGVTIWGISDNEQEHEYWLSGDAPNLWDANYNRKHAYKGAADGLAGKDVSEDFSGELQY</sequence>
<evidence type="ECO:0000256" key="6">
    <source>
        <dbReference type="ARBA" id="ARBA00022801"/>
    </source>
</evidence>
<dbReference type="Gene3D" id="2.60.120.260">
    <property type="entry name" value="Galactose-binding domain-like"/>
    <property type="match status" value="2"/>
</dbReference>
<evidence type="ECO:0000256" key="11">
    <source>
        <dbReference type="RuleBase" id="RU361174"/>
    </source>
</evidence>
<keyword evidence="7 11" id="KW-0119">Carbohydrate metabolism</keyword>
<protein>
    <recommendedName>
        <fullName evidence="11">Beta-xylanase</fullName>
        <ecNumber evidence="11">3.2.1.8</ecNumber>
    </recommendedName>
</protein>
<dbReference type="AlphaFoldDB" id="A0A419WAC1"/>
<dbReference type="PROSITE" id="PS51257">
    <property type="entry name" value="PROKAR_LIPOPROTEIN"/>
    <property type="match status" value="1"/>
</dbReference>
<comment type="caution">
    <text evidence="14">The sequence shown here is derived from an EMBL/GenBank/DDBJ whole genome shotgun (WGS) entry which is preliminary data.</text>
</comment>
<dbReference type="EMBL" id="RAPN01000001">
    <property type="protein sequence ID" value="RKD92366.1"/>
    <property type="molecule type" value="Genomic_DNA"/>
</dbReference>
<evidence type="ECO:0000256" key="1">
    <source>
        <dbReference type="ARBA" id="ARBA00000681"/>
    </source>
</evidence>
<dbReference type="EC" id="3.2.1.8" evidence="11"/>
<dbReference type="Pfam" id="PF00331">
    <property type="entry name" value="Glyco_hydro_10"/>
    <property type="match status" value="2"/>
</dbReference>
<evidence type="ECO:0000313" key="14">
    <source>
        <dbReference type="EMBL" id="RKD92366.1"/>
    </source>
</evidence>
<keyword evidence="9 11" id="KW-0624">Polysaccharide degradation</keyword>
<gene>
    <name evidence="14" type="ORF">BC643_2737</name>
</gene>
<dbReference type="Pfam" id="PF02018">
    <property type="entry name" value="CBM_4_9"/>
    <property type="match status" value="2"/>
</dbReference>
<dbReference type="SMART" id="SM00633">
    <property type="entry name" value="Glyco_10"/>
    <property type="match status" value="1"/>
</dbReference>
<dbReference type="InterPro" id="IPR031158">
    <property type="entry name" value="GH10_AS"/>
</dbReference>
<feature type="signal peptide" evidence="12">
    <location>
        <begin position="1"/>
        <end position="22"/>
    </location>
</feature>
<dbReference type="Proteomes" id="UP000283387">
    <property type="component" value="Unassembled WGS sequence"/>
</dbReference>
<evidence type="ECO:0000256" key="4">
    <source>
        <dbReference type="ARBA" id="ARBA00022729"/>
    </source>
</evidence>
<dbReference type="InterPro" id="IPR008979">
    <property type="entry name" value="Galactose-bd-like_sf"/>
</dbReference>
<keyword evidence="15" id="KW-1185">Reference proteome</keyword>
<dbReference type="PRINTS" id="PR00134">
    <property type="entry name" value="GLHYDRLASE10"/>
</dbReference>
<keyword evidence="5" id="KW-0677">Repeat</keyword>
<dbReference type="GO" id="GO:0031176">
    <property type="term" value="F:endo-1,4-beta-xylanase activity"/>
    <property type="evidence" value="ECO:0007669"/>
    <property type="project" value="UniProtKB-EC"/>
</dbReference>
<dbReference type="InterPro" id="IPR017853">
    <property type="entry name" value="GH"/>
</dbReference>
<feature type="domain" description="GH10" evidence="13">
    <location>
        <begin position="424"/>
        <end position="699"/>
    </location>
</feature>
<accession>A0A419WAC1</accession>
<dbReference type="GO" id="GO:0045493">
    <property type="term" value="P:xylan catabolic process"/>
    <property type="evidence" value="ECO:0007669"/>
    <property type="project" value="UniProtKB-KW"/>
</dbReference>
<dbReference type="PROSITE" id="PS00591">
    <property type="entry name" value="GH10_1"/>
    <property type="match status" value="1"/>
</dbReference>
<dbReference type="PROSITE" id="PS51760">
    <property type="entry name" value="GH10_2"/>
    <property type="match status" value="1"/>
</dbReference>
<evidence type="ECO:0000256" key="12">
    <source>
        <dbReference type="SAM" id="SignalP"/>
    </source>
</evidence>
<comment type="catalytic activity">
    <reaction evidence="1 11">
        <text>Endohydrolysis of (1-&gt;4)-beta-D-xylosidic linkages in xylans.</text>
        <dbReference type="EC" id="3.2.1.8"/>
    </reaction>
</comment>
<evidence type="ECO:0000256" key="3">
    <source>
        <dbReference type="ARBA" id="ARBA00022651"/>
    </source>
</evidence>
<feature type="chain" id="PRO_5019072720" description="Beta-xylanase" evidence="12">
    <location>
        <begin position="23"/>
        <end position="715"/>
    </location>
</feature>
<keyword evidence="6 11" id="KW-0378">Hydrolase</keyword>
<keyword evidence="4 12" id="KW-0732">Signal</keyword>
<keyword evidence="8 11" id="KW-0326">Glycosidase</keyword>
<evidence type="ECO:0000256" key="9">
    <source>
        <dbReference type="ARBA" id="ARBA00023326"/>
    </source>
</evidence>
<dbReference type="PANTHER" id="PTHR31490">
    <property type="entry name" value="GLYCOSYL HYDROLASE"/>
    <property type="match status" value="1"/>
</dbReference>
<name>A0A419WAC1_9BACT</name>
<dbReference type="Gene3D" id="3.20.20.80">
    <property type="entry name" value="Glycosidases"/>
    <property type="match status" value="2"/>
</dbReference>
<comment type="similarity">
    <text evidence="2 11">Belongs to the glycosyl hydrolase 10 (cellulase F) family.</text>
</comment>
<evidence type="ECO:0000259" key="13">
    <source>
        <dbReference type="PROSITE" id="PS51760"/>
    </source>
</evidence>
<dbReference type="SUPFAM" id="SSF49785">
    <property type="entry name" value="Galactose-binding domain-like"/>
    <property type="match status" value="2"/>
</dbReference>
<dbReference type="SUPFAM" id="SSF51445">
    <property type="entry name" value="(Trans)glycosidases"/>
    <property type="match status" value="1"/>
</dbReference>
<dbReference type="PANTHER" id="PTHR31490:SF88">
    <property type="entry name" value="BETA-XYLANASE"/>
    <property type="match status" value="1"/>
</dbReference>
<evidence type="ECO:0000256" key="7">
    <source>
        <dbReference type="ARBA" id="ARBA00023277"/>
    </source>
</evidence>
<evidence type="ECO:0000313" key="15">
    <source>
        <dbReference type="Proteomes" id="UP000283387"/>
    </source>
</evidence>
<organism evidence="14 15">
    <name type="scientific">Mangrovibacterium diazotrophicum</name>
    <dbReference type="NCBI Taxonomy" id="1261403"/>
    <lineage>
        <taxon>Bacteria</taxon>
        <taxon>Pseudomonadati</taxon>
        <taxon>Bacteroidota</taxon>
        <taxon>Bacteroidia</taxon>
        <taxon>Marinilabiliales</taxon>
        <taxon>Prolixibacteraceae</taxon>
        <taxon>Mangrovibacterium</taxon>
    </lineage>
</organism>
<feature type="active site" description="Nucleophile" evidence="10">
    <location>
        <position position="618"/>
    </location>
</feature>
<reference evidence="14 15" key="1">
    <citation type="submission" date="2018-09" db="EMBL/GenBank/DDBJ databases">
        <title>Genomic Encyclopedia of Archaeal and Bacterial Type Strains, Phase II (KMG-II): from individual species to whole genera.</title>
        <authorList>
            <person name="Goeker M."/>
        </authorList>
    </citation>
    <scope>NUCLEOTIDE SEQUENCE [LARGE SCALE GENOMIC DNA]</scope>
    <source>
        <strain evidence="14 15">DSM 27148</strain>
    </source>
</reference>
<evidence type="ECO:0000256" key="2">
    <source>
        <dbReference type="ARBA" id="ARBA00007495"/>
    </source>
</evidence>
<dbReference type="InterPro" id="IPR001000">
    <property type="entry name" value="GH10_dom"/>
</dbReference>
<evidence type="ECO:0000256" key="5">
    <source>
        <dbReference type="ARBA" id="ARBA00022737"/>
    </source>
</evidence>
<keyword evidence="3" id="KW-0858">Xylan degradation</keyword>
<proteinExistence type="inferred from homology"/>
<dbReference type="InterPro" id="IPR044846">
    <property type="entry name" value="GH10"/>
</dbReference>
<evidence type="ECO:0000256" key="10">
    <source>
        <dbReference type="PROSITE-ProRule" id="PRU10061"/>
    </source>
</evidence>
<evidence type="ECO:0000256" key="8">
    <source>
        <dbReference type="ARBA" id="ARBA00023295"/>
    </source>
</evidence>
<dbReference type="InterPro" id="IPR003305">
    <property type="entry name" value="CenC_carb-bd"/>
</dbReference>